<sequence length="234" mass="24940">MADEATFEEMPLAAESFFNGSDSSGDFSSGGFQFNNNYDTFFGSWDGWAVSNITDNTTPGWGNQYSAIPGSGAGGSSNYGVSFIGFAEPPSATLGVSRVIDGAFFSNATYAYLSMLNGDAYAKKFGGVTGDDEDWFLLTITGFNGAVETGTVDFYLGDFRFADNGLDYIVDDWTWVDLTSLRAVTSLEFALSSSDVGGFGMNTPAYFAMDNLVPEPASMALLAVGAAALLRRRR</sequence>
<dbReference type="Gene3D" id="2.60.120.1350">
    <property type="entry name" value="Protein of unknown function DUF4465"/>
    <property type="match status" value="1"/>
</dbReference>
<accession>A0A0F9SNJ5</accession>
<feature type="domain" description="Ice-binding protein C-terminal" evidence="1">
    <location>
        <begin position="213"/>
        <end position="234"/>
    </location>
</feature>
<dbReference type="NCBIfam" id="TIGR02595">
    <property type="entry name" value="PEP_CTERM"/>
    <property type="match status" value="1"/>
</dbReference>
<reference evidence="2" key="1">
    <citation type="journal article" date="2015" name="Nature">
        <title>Complex archaea that bridge the gap between prokaryotes and eukaryotes.</title>
        <authorList>
            <person name="Spang A."/>
            <person name="Saw J.H."/>
            <person name="Jorgensen S.L."/>
            <person name="Zaremba-Niedzwiedzka K."/>
            <person name="Martijn J."/>
            <person name="Lind A.E."/>
            <person name="van Eijk R."/>
            <person name="Schleper C."/>
            <person name="Guy L."/>
            <person name="Ettema T.J."/>
        </authorList>
    </citation>
    <scope>NUCLEOTIDE SEQUENCE</scope>
</reference>
<proteinExistence type="predicted"/>
<evidence type="ECO:0000313" key="2">
    <source>
        <dbReference type="EMBL" id="KKN68564.1"/>
    </source>
</evidence>
<dbReference type="Pfam" id="PF07589">
    <property type="entry name" value="PEP-CTERM"/>
    <property type="match status" value="1"/>
</dbReference>
<comment type="caution">
    <text evidence="2">The sequence shown here is derived from an EMBL/GenBank/DDBJ whole genome shotgun (WGS) entry which is preliminary data.</text>
</comment>
<gene>
    <name evidence="2" type="ORF">LCGC14_0449940</name>
</gene>
<organism evidence="2">
    <name type="scientific">marine sediment metagenome</name>
    <dbReference type="NCBI Taxonomy" id="412755"/>
    <lineage>
        <taxon>unclassified sequences</taxon>
        <taxon>metagenomes</taxon>
        <taxon>ecological metagenomes</taxon>
    </lineage>
</organism>
<dbReference type="AlphaFoldDB" id="A0A0F9SNJ5"/>
<name>A0A0F9SNJ5_9ZZZZ</name>
<dbReference type="InterPro" id="IPR013424">
    <property type="entry name" value="Ice-binding_C"/>
</dbReference>
<evidence type="ECO:0000259" key="1">
    <source>
        <dbReference type="Pfam" id="PF07589"/>
    </source>
</evidence>
<dbReference type="InterPro" id="IPR027828">
    <property type="entry name" value="DUF4465"/>
</dbReference>
<dbReference type="EMBL" id="LAZR01000445">
    <property type="protein sequence ID" value="KKN68564.1"/>
    <property type="molecule type" value="Genomic_DNA"/>
</dbReference>
<dbReference type="Pfam" id="PF14717">
    <property type="entry name" value="DUF4465"/>
    <property type="match status" value="1"/>
</dbReference>
<protein>
    <recommendedName>
        <fullName evidence="1">Ice-binding protein C-terminal domain-containing protein</fullName>
    </recommendedName>
</protein>